<evidence type="ECO:0000256" key="1">
    <source>
        <dbReference type="SAM" id="Phobius"/>
    </source>
</evidence>
<gene>
    <name evidence="2" type="ORF">ACFSUN_14455</name>
</gene>
<dbReference type="EMBL" id="JBHUMX010000041">
    <property type="protein sequence ID" value="MFD2629986.1"/>
    <property type="molecule type" value="Genomic_DNA"/>
</dbReference>
<evidence type="ECO:0000313" key="3">
    <source>
        <dbReference type="Proteomes" id="UP001597451"/>
    </source>
</evidence>
<organism evidence="2 3">
    <name type="scientific">Oceanobacillus kapialis</name>
    <dbReference type="NCBI Taxonomy" id="481353"/>
    <lineage>
        <taxon>Bacteria</taxon>
        <taxon>Bacillati</taxon>
        <taxon>Bacillota</taxon>
        <taxon>Bacilli</taxon>
        <taxon>Bacillales</taxon>
        <taxon>Bacillaceae</taxon>
        <taxon>Oceanobacillus</taxon>
    </lineage>
</organism>
<name>A0ABW5Q3P8_9BACI</name>
<feature type="transmembrane region" description="Helical" evidence="1">
    <location>
        <begin position="76"/>
        <end position="97"/>
    </location>
</feature>
<evidence type="ECO:0000313" key="2">
    <source>
        <dbReference type="EMBL" id="MFD2629986.1"/>
    </source>
</evidence>
<sequence>MNFEIMPLVLFGILFPIVIGILLRIPKLIIEIKQHKQWTFDWVKFIAIAIPALFVIALSISPYLSIPLDYMKIPIIFMEGTPTIETVAGIVLGYTFLDCLKK</sequence>
<keyword evidence="3" id="KW-1185">Reference proteome</keyword>
<reference evidence="3" key="1">
    <citation type="journal article" date="2019" name="Int. J. Syst. Evol. Microbiol.">
        <title>The Global Catalogue of Microorganisms (GCM) 10K type strain sequencing project: providing services to taxonomists for standard genome sequencing and annotation.</title>
        <authorList>
            <consortium name="The Broad Institute Genomics Platform"/>
            <consortium name="The Broad Institute Genome Sequencing Center for Infectious Disease"/>
            <person name="Wu L."/>
            <person name="Ma J."/>
        </authorList>
    </citation>
    <scope>NUCLEOTIDE SEQUENCE [LARGE SCALE GENOMIC DNA]</scope>
    <source>
        <strain evidence="3">TISTR 1858</strain>
    </source>
</reference>
<comment type="caution">
    <text evidence="2">The sequence shown here is derived from an EMBL/GenBank/DDBJ whole genome shotgun (WGS) entry which is preliminary data.</text>
</comment>
<dbReference type="RefSeq" id="WP_379562784.1">
    <property type="nucleotide sequence ID" value="NZ_JBHUMX010000041.1"/>
</dbReference>
<keyword evidence="1" id="KW-1133">Transmembrane helix</keyword>
<accession>A0ABW5Q3P8</accession>
<dbReference type="Proteomes" id="UP001597451">
    <property type="component" value="Unassembled WGS sequence"/>
</dbReference>
<feature type="transmembrane region" description="Helical" evidence="1">
    <location>
        <begin position="6"/>
        <end position="25"/>
    </location>
</feature>
<keyword evidence="1" id="KW-0472">Membrane</keyword>
<protein>
    <submittedName>
        <fullName evidence="2">Uncharacterized protein</fullName>
    </submittedName>
</protein>
<feature type="transmembrane region" description="Helical" evidence="1">
    <location>
        <begin position="45"/>
        <end position="64"/>
    </location>
</feature>
<keyword evidence="1" id="KW-0812">Transmembrane</keyword>
<proteinExistence type="predicted"/>